<dbReference type="EMBL" id="KZ990430">
    <property type="protein sequence ID" value="RKP24130.1"/>
    <property type="molecule type" value="Genomic_DNA"/>
</dbReference>
<evidence type="ECO:0000313" key="3">
    <source>
        <dbReference type="Proteomes" id="UP000278143"/>
    </source>
</evidence>
<feature type="region of interest" description="Disordered" evidence="1">
    <location>
        <begin position="137"/>
        <end position="186"/>
    </location>
</feature>
<sequence>MARSFDQDATTVYSRPSSDGSWASRFDIVVSPPSTDPTAATATTTSACHRRTTSKQGQSHELAEQHDAPRTPPIAAINDNDDDDYRHASAQQEQADDADLQELRRQLSEAEAALIANVSQWQFHWHEMAEVERLRRMVRESEQRQSSSSSSSSHAPPRKSLSRSSAASHQRRASPATPLRRRSSSCGQTHTSVVSCLSLNFTSGFRRSIDRAFSGPRRSLVDANDACPERQQHTLDIANRSGQSGRDARVL</sequence>
<dbReference type="Proteomes" id="UP000278143">
    <property type="component" value="Unassembled WGS sequence"/>
</dbReference>
<feature type="compositionally biased region" description="Low complexity" evidence="1">
    <location>
        <begin position="31"/>
        <end position="47"/>
    </location>
</feature>
<feature type="region of interest" description="Disordered" evidence="1">
    <location>
        <begin position="1"/>
        <end position="98"/>
    </location>
</feature>
<name>A0A4P9YYP4_9FUNG</name>
<accession>A0A4P9YYP4</accession>
<evidence type="ECO:0000313" key="2">
    <source>
        <dbReference type="EMBL" id="RKP24130.1"/>
    </source>
</evidence>
<organism evidence="2 3">
    <name type="scientific">Syncephalis pseudoplumigaleata</name>
    <dbReference type="NCBI Taxonomy" id="1712513"/>
    <lineage>
        <taxon>Eukaryota</taxon>
        <taxon>Fungi</taxon>
        <taxon>Fungi incertae sedis</taxon>
        <taxon>Zoopagomycota</taxon>
        <taxon>Zoopagomycotina</taxon>
        <taxon>Zoopagomycetes</taxon>
        <taxon>Zoopagales</taxon>
        <taxon>Piptocephalidaceae</taxon>
        <taxon>Syncephalis</taxon>
    </lineage>
</organism>
<protein>
    <submittedName>
        <fullName evidence="2">Uncharacterized protein</fullName>
    </submittedName>
</protein>
<feature type="compositionally biased region" description="Low complexity" evidence="1">
    <location>
        <begin position="162"/>
        <end position="176"/>
    </location>
</feature>
<gene>
    <name evidence="2" type="ORF">SYNPS1DRAFT_30104</name>
</gene>
<keyword evidence="3" id="KW-1185">Reference proteome</keyword>
<proteinExistence type="predicted"/>
<feature type="compositionally biased region" description="Polar residues" evidence="1">
    <location>
        <begin position="7"/>
        <end position="21"/>
    </location>
</feature>
<dbReference type="OrthoDB" id="10613843at2759"/>
<feature type="compositionally biased region" description="Low complexity" evidence="1">
    <location>
        <begin position="144"/>
        <end position="155"/>
    </location>
</feature>
<reference evidence="3" key="1">
    <citation type="journal article" date="2018" name="Nat. Microbiol.">
        <title>Leveraging single-cell genomics to expand the fungal tree of life.</title>
        <authorList>
            <person name="Ahrendt S.R."/>
            <person name="Quandt C.A."/>
            <person name="Ciobanu D."/>
            <person name="Clum A."/>
            <person name="Salamov A."/>
            <person name="Andreopoulos B."/>
            <person name="Cheng J.F."/>
            <person name="Woyke T."/>
            <person name="Pelin A."/>
            <person name="Henrissat B."/>
            <person name="Reynolds N.K."/>
            <person name="Benny G.L."/>
            <person name="Smith M.E."/>
            <person name="James T.Y."/>
            <person name="Grigoriev I.V."/>
        </authorList>
    </citation>
    <scope>NUCLEOTIDE SEQUENCE [LARGE SCALE GENOMIC DNA]</scope>
    <source>
        <strain evidence="3">Benny S71-1</strain>
    </source>
</reference>
<evidence type="ECO:0000256" key="1">
    <source>
        <dbReference type="SAM" id="MobiDB-lite"/>
    </source>
</evidence>
<dbReference type="AlphaFoldDB" id="A0A4P9YYP4"/>